<dbReference type="SUPFAM" id="SSF56112">
    <property type="entry name" value="Protein kinase-like (PK-like)"/>
    <property type="match status" value="1"/>
</dbReference>
<dbReference type="AlphaFoldDB" id="A0AAN7II31"/>
<gene>
    <name evidence="1" type="ORF">RGQ29_025522</name>
</gene>
<dbReference type="InterPro" id="IPR046958">
    <property type="entry name" value="RBK1/2/STUNTED"/>
</dbReference>
<dbReference type="Gene3D" id="1.10.510.10">
    <property type="entry name" value="Transferase(Phosphotransferase) domain 1"/>
    <property type="match status" value="1"/>
</dbReference>
<dbReference type="PANTHER" id="PTHR47987">
    <property type="entry name" value="OS08G0249100 PROTEIN"/>
    <property type="match status" value="1"/>
</dbReference>
<organism evidence="1 2">
    <name type="scientific">Quercus rubra</name>
    <name type="common">Northern red oak</name>
    <name type="synonym">Quercus borealis</name>
    <dbReference type="NCBI Taxonomy" id="3512"/>
    <lineage>
        <taxon>Eukaryota</taxon>
        <taxon>Viridiplantae</taxon>
        <taxon>Streptophyta</taxon>
        <taxon>Embryophyta</taxon>
        <taxon>Tracheophyta</taxon>
        <taxon>Spermatophyta</taxon>
        <taxon>Magnoliopsida</taxon>
        <taxon>eudicotyledons</taxon>
        <taxon>Gunneridae</taxon>
        <taxon>Pentapetalae</taxon>
        <taxon>rosids</taxon>
        <taxon>fabids</taxon>
        <taxon>Fagales</taxon>
        <taxon>Fagaceae</taxon>
        <taxon>Quercus</taxon>
    </lineage>
</organism>
<sequence length="299" mass="32979">MVVVGGAMVMDFPLDDFRPPLLLRPFSAQIASQASPETVGAGSRSGLDLASSPSMVKRLVLCCSGFSLRNIVGYCCADDSVFLLCDCQCMYTVEVNLQCDDLAKVFGWKSRWCFALEIGGSLRYLHEECVDGPIVHLSLCSAHVVNIQGNSAMLGNFTTAKWLTDKLSPKEDSPADSQNLEEDEQLYVDVHDYRMFLLELITGKNARCFQAQGKGQSLANWATPLLENGSLSQLMDHRLTDTSDMEVVNHMANAALCCLKNVKGHRLSMSEIRYIIYALNIIVLRKVPISTGCYVVSFI</sequence>
<comment type="caution">
    <text evidence="1">The sequence shown here is derived from an EMBL/GenBank/DDBJ whole genome shotgun (WGS) entry which is preliminary data.</text>
</comment>
<evidence type="ECO:0000313" key="2">
    <source>
        <dbReference type="Proteomes" id="UP001324115"/>
    </source>
</evidence>
<dbReference type="Proteomes" id="UP001324115">
    <property type="component" value="Unassembled WGS sequence"/>
</dbReference>
<dbReference type="EMBL" id="JAXUIC010000007">
    <property type="protein sequence ID" value="KAK4582368.1"/>
    <property type="molecule type" value="Genomic_DNA"/>
</dbReference>
<proteinExistence type="predicted"/>
<dbReference type="InterPro" id="IPR011009">
    <property type="entry name" value="Kinase-like_dom_sf"/>
</dbReference>
<protein>
    <submittedName>
        <fullName evidence="1">Uncharacterized protein</fullName>
    </submittedName>
</protein>
<accession>A0AAN7II31</accession>
<name>A0AAN7II31_QUERU</name>
<keyword evidence="2" id="KW-1185">Reference proteome</keyword>
<evidence type="ECO:0000313" key="1">
    <source>
        <dbReference type="EMBL" id="KAK4582368.1"/>
    </source>
</evidence>
<reference evidence="1 2" key="1">
    <citation type="journal article" date="2023" name="G3 (Bethesda)">
        <title>A haplotype-resolved chromosome-scale genome for Quercus rubra L. provides insights into the genetics of adaptive traits for red oak species.</title>
        <authorList>
            <person name="Kapoor B."/>
            <person name="Jenkins J."/>
            <person name="Schmutz J."/>
            <person name="Zhebentyayeva T."/>
            <person name="Kuelheim C."/>
            <person name="Coggeshall M."/>
            <person name="Heim C."/>
            <person name="Lasky J.R."/>
            <person name="Leites L."/>
            <person name="Islam-Faridi N."/>
            <person name="Romero-Severson J."/>
            <person name="DeLeo V.L."/>
            <person name="Lucas S.M."/>
            <person name="Lazic D."/>
            <person name="Gailing O."/>
            <person name="Carlson J."/>
            <person name="Staton M."/>
        </authorList>
    </citation>
    <scope>NUCLEOTIDE SEQUENCE [LARGE SCALE GENOMIC DNA]</scope>
    <source>
        <strain evidence="1">Pseudo-F2</strain>
    </source>
</reference>